<feature type="domain" description="PhnB-like" evidence="1">
    <location>
        <begin position="2"/>
        <end position="134"/>
    </location>
</feature>
<protein>
    <recommendedName>
        <fullName evidence="1">PhnB-like domain-containing protein</fullName>
    </recommendedName>
</protein>
<dbReference type="PANTHER" id="PTHR33990:SF1">
    <property type="entry name" value="PROTEIN YJDN"/>
    <property type="match status" value="1"/>
</dbReference>
<dbReference type="InterPro" id="IPR029068">
    <property type="entry name" value="Glyas_Bleomycin-R_OHBP_Dase"/>
</dbReference>
<dbReference type="InterPro" id="IPR028973">
    <property type="entry name" value="PhnB-like"/>
</dbReference>
<reference evidence="2" key="1">
    <citation type="submission" date="2019-03" db="EMBL/GenBank/DDBJ databases">
        <title>Single cell metagenomics reveals metabolic interactions within the superorganism composed of flagellate Streblomastix strix and complex community of Bacteroidetes bacteria on its surface.</title>
        <authorList>
            <person name="Treitli S.C."/>
            <person name="Kolisko M."/>
            <person name="Husnik F."/>
            <person name="Keeling P."/>
            <person name="Hampl V."/>
        </authorList>
    </citation>
    <scope>NUCLEOTIDE SEQUENCE</scope>
    <source>
        <strain evidence="2">STM</strain>
    </source>
</reference>
<proteinExistence type="predicted"/>
<evidence type="ECO:0000259" key="1">
    <source>
        <dbReference type="Pfam" id="PF06983"/>
    </source>
</evidence>
<gene>
    <name evidence="2" type="ORF">EZS27_019067</name>
</gene>
<dbReference type="CDD" id="cd06588">
    <property type="entry name" value="PhnB_like"/>
    <property type="match status" value="1"/>
</dbReference>
<dbReference type="Gene3D" id="3.10.180.10">
    <property type="entry name" value="2,3-Dihydroxybiphenyl 1,2-Dioxygenase, domain 1"/>
    <property type="match status" value="1"/>
</dbReference>
<evidence type="ECO:0000313" key="2">
    <source>
        <dbReference type="EMBL" id="KAA6332436.1"/>
    </source>
</evidence>
<dbReference type="AlphaFoldDB" id="A0A5J4REB3"/>
<accession>A0A5J4REB3</accession>
<organism evidence="2">
    <name type="scientific">termite gut metagenome</name>
    <dbReference type="NCBI Taxonomy" id="433724"/>
    <lineage>
        <taxon>unclassified sequences</taxon>
        <taxon>metagenomes</taxon>
        <taxon>organismal metagenomes</taxon>
    </lineage>
</organism>
<name>A0A5J4REB3_9ZZZZ</name>
<sequence length="137" mass="15523">MKVRPYLTFNGQCQEAIDLYSNAFRTKASLIMRFSDLPENPKMVIPDSQKDWILQATIPFGDDYMRLSDCGGDHPLNEVPTERIAINVECSVEEVEYAFAVLSEEGEVGISLQETFFSPCHGVVFDKFGVMWNFVAQ</sequence>
<dbReference type="EMBL" id="SNRY01001242">
    <property type="protein sequence ID" value="KAA6332436.1"/>
    <property type="molecule type" value="Genomic_DNA"/>
</dbReference>
<dbReference type="Pfam" id="PF06983">
    <property type="entry name" value="3-dmu-9_3-mt"/>
    <property type="match status" value="1"/>
</dbReference>
<dbReference type="SUPFAM" id="SSF54593">
    <property type="entry name" value="Glyoxalase/Bleomycin resistance protein/Dihydroxybiphenyl dioxygenase"/>
    <property type="match status" value="1"/>
</dbReference>
<dbReference type="PANTHER" id="PTHR33990">
    <property type="entry name" value="PROTEIN YJDN-RELATED"/>
    <property type="match status" value="1"/>
</dbReference>
<comment type="caution">
    <text evidence="2">The sequence shown here is derived from an EMBL/GenBank/DDBJ whole genome shotgun (WGS) entry which is preliminary data.</text>
</comment>